<proteinExistence type="predicted"/>
<evidence type="ECO:0000259" key="1">
    <source>
        <dbReference type="PROSITE" id="PS50053"/>
    </source>
</evidence>
<evidence type="ECO:0000313" key="2">
    <source>
        <dbReference type="EMBL" id="EAY19079.1"/>
    </source>
</evidence>
<dbReference type="OrthoDB" id="10604961at2759"/>
<dbReference type="AlphaFoldDB" id="A2DKA2"/>
<dbReference type="Proteomes" id="UP000001542">
    <property type="component" value="Unassembled WGS sequence"/>
</dbReference>
<sequence>MQLSGSRYFNQSQIRQQSRGILVSPSVFGIAKPQNDHLELIINPPPIVRRKKPFKPIGIVVVFFPGIPEFEVYFQNREPVEEFRQTIESKIGISTEPYYIVSPKGIIKPGHTLDDYCVTDGTTILFVEKGIRHAEAIESRDFWLKTHKERTINPNMKIVFPNTTREKPKPKPVKKRKAQEQTTVDALQSFLKSVNLDFVL</sequence>
<dbReference type="PROSITE" id="PS50053">
    <property type="entry name" value="UBIQUITIN_2"/>
    <property type="match status" value="1"/>
</dbReference>
<dbReference type="InParanoid" id="A2DKA2"/>
<reference evidence="2" key="1">
    <citation type="submission" date="2006-10" db="EMBL/GenBank/DDBJ databases">
        <authorList>
            <person name="Amadeo P."/>
            <person name="Zhao Q."/>
            <person name="Wortman J."/>
            <person name="Fraser-Liggett C."/>
            <person name="Carlton J."/>
        </authorList>
    </citation>
    <scope>NUCLEOTIDE SEQUENCE</scope>
    <source>
        <strain evidence="2">G3</strain>
    </source>
</reference>
<dbReference type="KEGG" id="tva:5464604"/>
<protein>
    <recommendedName>
        <fullName evidence="1">Ubiquitin-like domain-containing protein</fullName>
    </recommendedName>
</protein>
<dbReference type="RefSeq" id="XP_001580065.1">
    <property type="nucleotide sequence ID" value="XM_001580015.1"/>
</dbReference>
<dbReference type="VEuPathDB" id="TrichDB:TVAGG3_0995840"/>
<dbReference type="CDD" id="cd17039">
    <property type="entry name" value="Ubl_ubiquitin_like"/>
    <property type="match status" value="1"/>
</dbReference>
<evidence type="ECO:0000313" key="3">
    <source>
        <dbReference type="Proteomes" id="UP000001542"/>
    </source>
</evidence>
<feature type="domain" description="Ubiquitin-like" evidence="1">
    <location>
        <begin position="57"/>
        <end position="129"/>
    </location>
</feature>
<keyword evidence="3" id="KW-1185">Reference proteome</keyword>
<gene>
    <name evidence="2" type="ORF">TVAG_189700</name>
</gene>
<accession>A2DKA2</accession>
<dbReference type="EMBL" id="DS113211">
    <property type="protein sequence ID" value="EAY19079.1"/>
    <property type="molecule type" value="Genomic_DNA"/>
</dbReference>
<dbReference type="InterPro" id="IPR000626">
    <property type="entry name" value="Ubiquitin-like_dom"/>
</dbReference>
<name>A2DKA2_TRIV3</name>
<dbReference type="SUPFAM" id="SSF54236">
    <property type="entry name" value="Ubiquitin-like"/>
    <property type="match status" value="1"/>
</dbReference>
<dbReference type="InterPro" id="IPR029071">
    <property type="entry name" value="Ubiquitin-like_domsf"/>
</dbReference>
<dbReference type="VEuPathDB" id="TrichDB:TVAG_189700"/>
<organism evidence="2 3">
    <name type="scientific">Trichomonas vaginalis (strain ATCC PRA-98 / G3)</name>
    <dbReference type="NCBI Taxonomy" id="412133"/>
    <lineage>
        <taxon>Eukaryota</taxon>
        <taxon>Metamonada</taxon>
        <taxon>Parabasalia</taxon>
        <taxon>Trichomonadida</taxon>
        <taxon>Trichomonadidae</taxon>
        <taxon>Trichomonas</taxon>
    </lineage>
</organism>
<dbReference type="SMR" id="A2DKA2"/>
<reference evidence="2" key="2">
    <citation type="journal article" date="2007" name="Science">
        <title>Draft genome sequence of the sexually transmitted pathogen Trichomonas vaginalis.</title>
        <authorList>
            <person name="Carlton J.M."/>
            <person name="Hirt R.P."/>
            <person name="Silva J.C."/>
            <person name="Delcher A.L."/>
            <person name="Schatz M."/>
            <person name="Zhao Q."/>
            <person name="Wortman J.R."/>
            <person name="Bidwell S.L."/>
            <person name="Alsmark U.C.M."/>
            <person name="Besteiro S."/>
            <person name="Sicheritz-Ponten T."/>
            <person name="Noel C.J."/>
            <person name="Dacks J.B."/>
            <person name="Foster P.G."/>
            <person name="Simillion C."/>
            <person name="Van de Peer Y."/>
            <person name="Miranda-Saavedra D."/>
            <person name="Barton G.J."/>
            <person name="Westrop G.D."/>
            <person name="Mueller S."/>
            <person name="Dessi D."/>
            <person name="Fiori P.L."/>
            <person name="Ren Q."/>
            <person name="Paulsen I."/>
            <person name="Zhang H."/>
            <person name="Bastida-Corcuera F.D."/>
            <person name="Simoes-Barbosa A."/>
            <person name="Brown M.T."/>
            <person name="Hayes R.D."/>
            <person name="Mukherjee M."/>
            <person name="Okumura C.Y."/>
            <person name="Schneider R."/>
            <person name="Smith A.J."/>
            <person name="Vanacova S."/>
            <person name="Villalvazo M."/>
            <person name="Haas B.J."/>
            <person name="Pertea M."/>
            <person name="Feldblyum T.V."/>
            <person name="Utterback T.R."/>
            <person name="Shu C.L."/>
            <person name="Osoegawa K."/>
            <person name="de Jong P.J."/>
            <person name="Hrdy I."/>
            <person name="Horvathova L."/>
            <person name="Zubacova Z."/>
            <person name="Dolezal P."/>
            <person name="Malik S.B."/>
            <person name="Logsdon J.M. Jr."/>
            <person name="Henze K."/>
            <person name="Gupta A."/>
            <person name="Wang C.C."/>
            <person name="Dunne R.L."/>
            <person name="Upcroft J.A."/>
            <person name="Upcroft P."/>
            <person name="White O."/>
            <person name="Salzberg S.L."/>
            <person name="Tang P."/>
            <person name="Chiu C.-H."/>
            <person name="Lee Y.-S."/>
            <person name="Embley T.M."/>
            <person name="Coombs G.H."/>
            <person name="Mottram J.C."/>
            <person name="Tachezy J."/>
            <person name="Fraser-Liggett C.M."/>
            <person name="Johnson P.J."/>
        </authorList>
    </citation>
    <scope>NUCLEOTIDE SEQUENCE [LARGE SCALE GENOMIC DNA]</scope>
    <source>
        <strain evidence="2">G3</strain>
    </source>
</reference>